<gene>
    <name evidence="1" type="ORF">DWZ25_00045</name>
</gene>
<dbReference type="EMBL" id="QVES01000001">
    <property type="protein sequence ID" value="RGB90216.1"/>
    <property type="molecule type" value="Genomic_DNA"/>
</dbReference>
<dbReference type="RefSeq" id="WP_117529326.1">
    <property type="nucleotide sequence ID" value="NZ_QVES01000001.1"/>
</dbReference>
<name>A0A3E2U1Y8_9FIRM</name>
<evidence type="ECO:0008006" key="2">
    <source>
        <dbReference type="Google" id="ProtNLM"/>
    </source>
</evidence>
<reference evidence="1" key="1">
    <citation type="submission" date="2018-08" db="EMBL/GenBank/DDBJ databases">
        <title>A genome reference for cultivated species of the human gut microbiota.</title>
        <authorList>
            <person name="Zou Y."/>
            <person name="Xue W."/>
            <person name="Luo G."/>
        </authorList>
    </citation>
    <scope>NUCLEOTIDE SEQUENCE [LARGE SCALE GENOMIC DNA]</scope>
    <source>
        <strain evidence="1">AF31-14AC</strain>
    </source>
</reference>
<sequence length="110" mass="12399">MIEEIIQNYLRENAFPCYLSVPEKPSGNFCVLEKTGSSYEDGIFTATLAVQSYGSSDYAAAQLSHRVVQTMLDADTLPEIVSCTLNTDYNFPDTTRKLPRYQAVFEVVHY</sequence>
<dbReference type="AlphaFoldDB" id="A0A3E2U1Y8"/>
<accession>A0A3E2U1Y8</accession>
<proteinExistence type="predicted"/>
<organism evidence="1">
    <name type="scientific">Faecalibacterium prausnitzii</name>
    <dbReference type="NCBI Taxonomy" id="853"/>
    <lineage>
        <taxon>Bacteria</taxon>
        <taxon>Bacillati</taxon>
        <taxon>Bacillota</taxon>
        <taxon>Clostridia</taxon>
        <taxon>Eubacteriales</taxon>
        <taxon>Oscillospiraceae</taxon>
        <taxon>Faecalibacterium</taxon>
    </lineage>
</organism>
<evidence type="ECO:0000313" key="1">
    <source>
        <dbReference type="EMBL" id="RGB90216.1"/>
    </source>
</evidence>
<dbReference type="Proteomes" id="UP000260782">
    <property type="component" value="Unassembled WGS sequence"/>
</dbReference>
<comment type="caution">
    <text evidence="1">The sequence shown here is derived from an EMBL/GenBank/DDBJ whole genome shotgun (WGS) entry which is preliminary data.</text>
</comment>
<protein>
    <recommendedName>
        <fullName evidence="2">DUF3168 domain-containing protein</fullName>
    </recommendedName>
</protein>